<dbReference type="Gene3D" id="3.40.109.10">
    <property type="entry name" value="NADH Oxidase"/>
    <property type="match status" value="1"/>
</dbReference>
<dbReference type="AlphaFoldDB" id="A0A2H0TL20"/>
<gene>
    <name evidence="4" type="ORF">COU43_02265</name>
</gene>
<evidence type="ECO:0000256" key="1">
    <source>
        <dbReference type="ARBA" id="ARBA00007118"/>
    </source>
</evidence>
<accession>A0A2H0TL20</accession>
<evidence type="ECO:0000259" key="3">
    <source>
        <dbReference type="Pfam" id="PF00881"/>
    </source>
</evidence>
<comment type="caution">
    <text evidence="4">The sequence shown here is derived from an EMBL/GenBank/DDBJ whole genome shotgun (WGS) entry which is preliminary data.</text>
</comment>
<dbReference type="PANTHER" id="PTHR43673:SF10">
    <property type="entry name" value="NADH DEHYDROGENASE_NAD(P)H NITROREDUCTASE XCC3605-RELATED"/>
    <property type="match status" value="1"/>
</dbReference>
<feature type="domain" description="Nitroreductase" evidence="3">
    <location>
        <begin position="64"/>
        <end position="150"/>
    </location>
</feature>
<evidence type="ECO:0000256" key="2">
    <source>
        <dbReference type="ARBA" id="ARBA00023002"/>
    </source>
</evidence>
<proteinExistence type="inferred from homology"/>
<organism evidence="4 5">
    <name type="scientific">Candidatus Nealsonbacteria bacterium CG10_big_fil_rev_8_21_14_0_10_37_25</name>
    <dbReference type="NCBI Taxonomy" id="1974711"/>
    <lineage>
        <taxon>Bacteria</taxon>
        <taxon>Candidatus Nealsoniibacteriota</taxon>
    </lineage>
</organism>
<keyword evidence="2" id="KW-0560">Oxidoreductase</keyword>
<dbReference type="GO" id="GO:0016491">
    <property type="term" value="F:oxidoreductase activity"/>
    <property type="evidence" value="ECO:0007669"/>
    <property type="project" value="UniProtKB-KW"/>
</dbReference>
<evidence type="ECO:0000313" key="4">
    <source>
        <dbReference type="EMBL" id="PIR71505.1"/>
    </source>
</evidence>
<sequence>MEVFEAVKTRRSVREFQKKAIPEGIVDKLIEALIWAPSAGNLQSRKFYFVFNEKIKKDLAEAALGQDFITNAPLVVVGCTDDKIAWRYGERGKNLYSICDVSASIQNMMLVAEENNLGTCWVGAFDEKEVARILDLPNNLRPIVIVPVGYPAKKPSPPPRISKSQAIEEIK</sequence>
<dbReference type="Pfam" id="PF00881">
    <property type="entry name" value="Nitroreductase"/>
    <property type="match status" value="1"/>
</dbReference>
<evidence type="ECO:0000313" key="5">
    <source>
        <dbReference type="Proteomes" id="UP000228909"/>
    </source>
</evidence>
<dbReference type="InterPro" id="IPR029479">
    <property type="entry name" value="Nitroreductase"/>
</dbReference>
<dbReference type="SUPFAM" id="SSF55469">
    <property type="entry name" value="FMN-dependent nitroreductase-like"/>
    <property type="match status" value="1"/>
</dbReference>
<dbReference type="Proteomes" id="UP000228909">
    <property type="component" value="Unassembled WGS sequence"/>
</dbReference>
<reference evidence="5" key="1">
    <citation type="submission" date="2017-09" db="EMBL/GenBank/DDBJ databases">
        <title>Depth-based differentiation of microbial function through sediment-hosted aquifers and enrichment of novel symbionts in the deep terrestrial subsurface.</title>
        <authorList>
            <person name="Probst A.J."/>
            <person name="Ladd B."/>
            <person name="Jarett J.K."/>
            <person name="Geller-Mcgrath D.E."/>
            <person name="Sieber C.M.K."/>
            <person name="Emerson J.B."/>
            <person name="Anantharaman K."/>
            <person name="Thomas B.C."/>
            <person name="Malmstrom R."/>
            <person name="Stieglmeier M."/>
            <person name="Klingl A."/>
            <person name="Woyke T."/>
            <person name="Ryan C.M."/>
            <person name="Banfield J.F."/>
        </authorList>
    </citation>
    <scope>NUCLEOTIDE SEQUENCE [LARGE SCALE GENOMIC DNA]</scope>
</reference>
<protein>
    <submittedName>
        <fullName evidence="4">Nitroreductase</fullName>
    </submittedName>
</protein>
<dbReference type="InterPro" id="IPR000415">
    <property type="entry name" value="Nitroreductase-like"/>
</dbReference>
<comment type="similarity">
    <text evidence="1">Belongs to the nitroreductase family.</text>
</comment>
<name>A0A2H0TL20_9BACT</name>
<dbReference type="EMBL" id="PFCK01000065">
    <property type="protein sequence ID" value="PIR71505.1"/>
    <property type="molecule type" value="Genomic_DNA"/>
</dbReference>
<dbReference type="PANTHER" id="PTHR43673">
    <property type="entry name" value="NAD(P)H NITROREDUCTASE YDGI-RELATED"/>
    <property type="match status" value="1"/>
</dbReference>